<evidence type="ECO:0000256" key="5">
    <source>
        <dbReference type="SAM" id="MobiDB-lite"/>
    </source>
</evidence>
<dbReference type="Gene3D" id="4.10.1000.10">
    <property type="entry name" value="Zinc finger, CCCH-type"/>
    <property type="match status" value="1"/>
</dbReference>
<dbReference type="InterPro" id="IPR000571">
    <property type="entry name" value="Znf_CCCH"/>
</dbReference>
<feature type="region of interest" description="Disordered" evidence="5">
    <location>
        <begin position="81"/>
        <end position="142"/>
    </location>
</feature>
<feature type="domain" description="C3H1-type" evidence="6">
    <location>
        <begin position="3"/>
        <end position="31"/>
    </location>
</feature>
<gene>
    <name evidence="7" type="ORF">WR25_11751</name>
</gene>
<accession>A0A2A2KPC1</accession>
<keyword evidence="3 4" id="KW-0862">Zinc</keyword>
<dbReference type="InterPro" id="IPR036855">
    <property type="entry name" value="Znf_CCCH_sf"/>
</dbReference>
<proteinExistence type="predicted"/>
<keyword evidence="8" id="KW-1185">Reference proteome</keyword>
<name>A0A2A2KPC1_9BILA</name>
<reference evidence="7 8" key="1">
    <citation type="journal article" date="2017" name="Curr. Biol.">
        <title>Genome architecture and evolution of a unichromosomal asexual nematode.</title>
        <authorList>
            <person name="Fradin H."/>
            <person name="Zegar C."/>
            <person name="Gutwein M."/>
            <person name="Lucas J."/>
            <person name="Kovtun M."/>
            <person name="Corcoran D."/>
            <person name="Baugh L.R."/>
            <person name="Kiontke K."/>
            <person name="Gunsalus K."/>
            <person name="Fitch D.H."/>
            <person name="Piano F."/>
        </authorList>
    </citation>
    <scope>NUCLEOTIDE SEQUENCE [LARGE SCALE GENOMIC DNA]</scope>
    <source>
        <strain evidence="7">PF1309</strain>
    </source>
</reference>
<evidence type="ECO:0000256" key="2">
    <source>
        <dbReference type="ARBA" id="ARBA00022771"/>
    </source>
</evidence>
<evidence type="ECO:0000313" key="7">
    <source>
        <dbReference type="EMBL" id="PAV75814.1"/>
    </source>
</evidence>
<evidence type="ECO:0000313" key="8">
    <source>
        <dbReference type="Proteomes" id="UP000218231"/>
    </source>
</evidence>
<dbReference type="SUPFAM" id="SSF90229">
    <property type="entry name" value="CCCH zinc finger"/>
    <property type="match status" value="1"/>
</dbReference>
<keyword evidence="2 4" id="KW-0863">Zinc-finger</keyword>
<dbReference type="PROSITE" id="PS50103">
    <property type="entry name" value="ZF_C3H1"/>
    <property type="match status" value="1"/>
</dbReference>
<dbReference type="GO" id="GO:0008270">
    <property type="term" value="F:zinc ion binding"/>
    <property type="evidence" value="ECO:0007669"/>
    <property type="project" value="UniProtKB-KW"/>
</dbReference>
<organism evidence="7 8">
    <name type="scientific">Diploscapter pachys</name>
    <dbReference type="NCBI Taxonomy" id="2018661"/>
    <lineage>
        <taxon>Eukaryota</taxon>
        <taxon>Metazoa</taxon>
        <taxon>Ecdysozoa</taxon>
        <taxon>Nematoda</taxon>
        <taxon>Chromadorea</taxon>
        <taxon>Rhabditida</taxon>
        <taxon>Rhabditina</taxon>
        <taxon>Rhabditomorpha</taxon>
        <taxon>Rhabditoidea</taxon>
        <taxon>Rhabditidae</taxon>
        <taxon>Diploscapter</taxon>
    </lineage>
</organism>
<dbReference type="EMBL" id="LIAE01008038">
    <property type="protein sequence ID" value="PAV75814.1"/>
    <property type="molecule type" value="Genomic_DNA"/>
</dbReference>
<evidence type="ECO:0000256" key="3">
    <source>
        <dbReference type="ARBA" id="ARBA00022833"/>
    </source>
</evidence>
<dbReference type="AlphaFoldDB" id="A0A2A2KPC1"/>
<dbReference type="Proteomes" id="UP000218231">
    <property type="component" value="Unassembled WGS sequence"/>
</dbReference>
<protein>
    <recommendedName>
        <fullName evidence="6">C3H1-type domain-containing protein</fullName>
    </recommendedName>
</protein>
<sequence>MGLVATRQCVYFRTPQGCHFGARCRFAHGDQPPAILQHTGRGRGFVGRGRDFGFRGASYGRGAYVSGMRSGKQQIVDKWDEGLPLGGDQLGELQQSETMTPMETNAPPTASIGGLMTSPKEEQSPAGPNVADVDMESPASPT</sequence>
<dbReference type="OrthoDB" id="5842814at2759"/>
<feature type="zinc finger region" description="C3H1-type" evidence="4">
    <location>
        <begin position="3"/>
        <end position="31"/>
    </location>
</feature>
<feature type="compositionally biased region" description="Polar residues" evidence="5">
    <location>
        <begin position="92"/>
        <end position="108"/>
    </location>
</feature>
<evidence type="ECO:0000256" key="1">
    <source>
        <dbReference type="ARBA" id="ARBA00022723"/>
    </source>
</evidence>
<evidence type="ECO:0000259" key="6">
    <source>
        <dbReference type="PROSITE" id="PS50103"/>
    </source>
</evidence>
<evidence type="ECO:0000256" key="4">
    <source>
        <dbReference type="PROSITE-ProRule" id="PRU00723"/>
    </source>
</evidence>
<keyword evidence="1 4" id="KW-0479">Metal-binding</keyword>
<comment type="caution">
    <text evidence="7">The sequence shown here is derived from an EMBL/GenBank/DDBJ whole genome shotgun (WGS) entry which is preliminary data.</text>
</comment>